<evidence type="ECO:0000313" key="2">
    <source>
        <dbReference type="EMBL" id="KAK0391210.1"/>
    </source>
</evidence>
<proteinExistence type="inferred from homology"/>
<dbReference type="PANTHER" id="PTHR40260:SF2">
    <property type="entry name" value="BLR8190 PROTEIN"/>
    <property type="match status" value="1"/>
</dbReference>
<accession>A0AA39GPK2</accession>
<reference evidence="2" key="1">
    <citation type="submission" date="2022-10" db="EMBL/GenBank/DDBJ databases">
        <title>Determination and structural analysis of whole genome sequence of Sarocladium strictum F4-1.</title>
        <authorList>
            <person name="Hu L."/>
            <person name="Jiang Y."/>
        </authorList>
    </citation>
    <scope>NUCLEOTIDE SEQUENCE</scope>
    <source>
        <strain evidence="2">F4-1</strain>
    </source>
</reference>
<dbReference type="InterPro" id="IPR011008">
    <property type="entry name" value="Dimeric_a/b-barrel"/>
</dbReference>
<dbReference type="GO" id="GO:0016491">
    <property type="term" value="F:oxidoreductase activity"/>
    <property type="evidence" value="ECO:0007669"/>
    <property type="project" value="InterPro"/>
</dbReference>
<evidence type="ECO:0000256" key="1">
    <source>
        <dbReference type="ARBA" id="ARBA00005986"/>
    </source>
</evidence>
<dbReference type="AlphaFoldDB" id="A0AA39GPK2"/>
<dbReference type="Proteomes" id="UP001175261">
    <property type="component" value="Unassembled WGS sequence"/>
</dbReference>
<dbReference type="Gene3D" id="3.30.70.100">
    <property type="match status" value="1"/>
</dbReference>
<organism evidence="2 3">
    <name type="scientific">Sarocladium strictum</name>
    <name type="common">Black bundle disease fungus</name>
    <name type="synonym">Acremonium strictum</name>
    <dbReference type="NCBI Taxonomy" id="5046"/>
    <lineage>
        <taxon>Eukaryota</taxon>
        <taxon>Fungi</taxon>
        <taxon>Dikarya</taxon>
        <taxon>Ascomycota</taxon>
        <taxon>Pezizomycotina</taxon>
        <taxon>Sordariomycetes</taxon>
        <taxon>Hypocreomycetidae</taxon>
        <taxon>Hypocreales</taxon>
        <taxon>Sarocladiaceae</taxon>
        <taxon>Sarocladium</taxon>
    </lineage>
</organism>
<dbReference type="PANTHER" id="PTHR40260">
    <property type="entry name" value="BLR8190 PROTEIN"/>
    <property type="match status" value="1"/>
</dbReference>
<dbReference type="NCBIfam" id="TIGR02118">
    <property type="entry name" value="EthD family reductase"/>
    <property type="match status" value="1"/>
</dbReference>
<name>A0AA39GPK2_SARSR</name>
<evidence type="ECO:0008006" key="4">
    <source>
        <dbReference type="Google" id="ProtNLM"/>
    </source>
</evidence>
<keyword evidence="3" id="KW-1185">Reference proteome</keyword>
<gene>
    <name evidence="2" type="ORF">NLU13_0711</name>
</gene>
<comment type="caution">
    <text evidence="2">The sequence shown here is derived from an EMBL/GenBank/DDBJ whole genome shotgun (WGS) entry which is preliminary data.</text>
</comment>
<dbReference type="EMBL" id="JAPDFR010000001">
    <property type="protein sequence ID" value="KAK0391210.1"/>
    <property type="molecule type" value="Genomic_DNA"/>
</dbReference>
<dbReference type="InterPro" id="IPR009799">
    <property type="entry name" value="EthD_dom"/>
</dbReference>
<protein>
    <recommendedName>
        <fullName evidence="4">EthD domain-containing protein</fullName>
    </recommendedName>
</protein>
<comment type="similarity">
    <text evidence="1">Belongs to the tpcK family.</text>
</comment>
<evidence type="ECO:0000313" key="3">
    <source>
        <dbReference type="Proteomes" id="UP001175261"/>
    </source>
</evidence>
<dbReference type="SUPFAM" id="SSF54909">
    <property type="entry name" value="Dimeric alpha+beta barrel"/>
    <property type="match status" value="1"/>
</dbReference>
<sequence>MPAVEEGVDKVGSISRTPYQAFGGIQIPSSPHTTMAAKQAIVQVIYPAGDDTKFDMDYYLNTHMPLVEKHWGDKGLISWSIIVGEKGEDFHVMAHLTWDKVESFANAPHIAEVMGDIPNFTNTTPAKRVGSVVASSS</sequence>